<evidence type="ECO:0000259" key="2">
    <source>
        <dbReference type="Pfam" id="PF03781"/>
    </source>
</evidence>
<feature type="compositionally biased region" description="Polar residues" evidence="1">
    <location>
        <begin position="320"/>
        <end position="330"/>
    </location>
</feature>
<dbReference type="EMBL" id="SMKY01000004">
    <property type="protein sequence ID" value="TDD91755.1"/>
    <property type="molecule type" value="Genomic_DNA"/>
</dbReference>
<dbReference type="RefSeq" id="WP_132192968.1">
    <property type="nucleotide sequence ID" value="NZ_SMKY01000004.1"/>
</dbReference>
<dbReference type="OrthoDB" id="9768004at2"/>
<feature type="region of interest" description="Disordered" evidence="1">
    <location>
        <begin position="1"/>
        <end position="61"/>
    </location>
</feature>
<feature type="region of interest" description="Disordered" evidence="1">
    <location>
        <begin position="320"/>
        <end position="345"/>
    </location>
</feature>
<sequence length="345" mass="36742">MTGGTAAAASGPSGPRIDEIGAVGRPRPGPPCCSPALRHDGPQRPRPIDPGQAPAAPPAEQCAVPGGRFLMGDHLGDGDPADGEGPVHEIRVDPFTIDATAVTNSAFAAFADATGYVTDAEAHGFSAVFHLALAAHPSDVMGQAAGAPWWLGVRGASWRSPGGRRSDLDGLDDHPVVHVSWDDAVAYCTWSGRRLPTEAEWEFASRGGLTGARFPWGDVLRPDGVWRTNIWQGDFPVHNSAEDGWATTAPVRSFAPNGYGLWQTVGNVWEWCADWFDPSYYRVSPSDNPRGPGRGAARVLRGGSYLCHDSYCNRYRNAARSSNTPDSSMGNAGFRTVATTRHEEA</sequence>
<dbReference type="InterPro" id="IPR005532">
    <property type="entry name" value="SUMF_dom"/>
</dbReference>
<organism evidence="3 4">
    <name type="scientific">Actinomadura darangshiensis</name>
    <dbReference type="NCBI Taxonomy" id="705336"/>
    <lineage>
        <taxon>Bacteria</taxon>
        <taxon>Bacillati</taxon>
        <taxon>Actinomycetota</taxon>
        <taxon>Actinomycetes</taxon>
        <taxon>Streptosporangiales</taxon>
        <taxon>Thermomonosporaceae</taxon>
        <taxon>Actinomadura</taxon>
    </lineage>
</organism>
<dbReference type="Proteomes" id="UP000295578">
    <property type="component" value="Unassembled WGS sequence"/>
</dbReference>
<dbReference type="InterPro" id="IPR016187">
    <property type="entry name" value="CTDL_fold"/>
</dbReference>
<feature type="domain" description="Sulfatase-modifying factor enzyme-like" evidence="2">
    <location>
        <begin position="60"/>
        <end position="337"/>
    </location>
</feature>
<name>A0A4R5BZF6_9ACTN</name>
<dbReference type="Gene3D" id="3.90.1580.10">
    <property type="entry name" value="paralog of FGE (formylglycine-generating enzyme)"/>
    <property type="match status" value="1"/>
</dbReference>
<feature type="compositionally biased region" description="Low complexity" evidence="1">
    <location>
        <begin position="50"/>
        <end position="61"/>
    </location>
</feature>
<feature type="compositionally biased region" description="Low complexity" evidence="1">
    <location>
        <begin position="1"/>
        <end position="15"/>
    </location>
</feature>
<feature type="compositionally biased region" description="Basic and acidic residues" evidence="1">
    <location>
        <begin position="37"/>
        <end position="47"/>
    </location>
</feature>
<proteinExistence type="predicted"/>
<dbReference type="SUPFAM" id="SSF56436">
    <property type="entry name" value="C-type lectin-like"/>
    <property type="match status" value="1"/>
</dbReference>
<dbReference type="PANTHER" id="PTHR23150:SF19">
    <property type="entry name" value="FORMYLGLYCINE-GENERATING ENZYME"/>
    <property type="match status" value="1"/>
</dbReference>
<evidence type="ECO:0000313" key="3">
    <source>
        <dbReference type="EMBL" id="TDD91755.1"/>
    </source>
</evidence>
<protein>
    <submittedName>
        <fullName evidence="3">Formylglycine-generating enzyme family protein</fullName>
    </submittedName>
</protein>
<dbReference type="PANTHER" id="PTHR23150">
    <property type="entry name" value="SULFATASE MODIFYING FACTOR 1, 2"/>
    <property type="match status" value="1"/>
</dbReference>
<evidence type="ECO:0000256" key="1">
    <source>
        <dbReference type="SAM" id="MobiDB-lite"/>
    </source>
</evidence>
<evidence type="ECO:0000313" key="4">
    <source>
        <dbReference type="Proteomes" id="UP000295578"/>
    </source>
</evidence>
<accession>A0A4R5BZF6</accession>
<dbReference type="AlphaFoldDB" id="A0A4R5BZF6"/>
<comment type="caution">
    <text evidence="3">The sequence shown here is derived from an EMBL/GenBank/DDBJ whole genome shotgun (WGS) entry which is preliminary data.</text>
</comment>
<dbReference type="InterPro" id="IPR051043">
    <property type="entry name" value="Sulfatase_Mod_Factor_Kinase"/>
</dbReference>
<keyword evidence="4" id="KW-1185">Reference proteome</keyword>
<dbReference type="GO" id="GO:0120147">
    <property type="term" value="F:formylglycine-generating oxidase activity"/>
    <property type="evidence" value="ECO:0007669"/>
    <property type="project" value="TreeGrafter"/>
</dbReference>
<gene>
    <name evidence="3" type="ORF">E1293_01540</name>
</gene>
<dbReference type="Pfam" id="PF03781">
    <property type="entry name" value="FGE-sulfatase"/>
    <property type="match status" value="1"/>
</dbReference>
<reference evidence="3 4" key="1">
    <citation type="submission" date="2019-03" db="EMBL/GenBank/DDBJ databases">
        <title>Draft genome sequences of novel Actinobacteria.</title>
        <authorList>
            <person name="Sahin N."/>
            <person name="Ay H."/>
            <person name="Saygin H."/>
        </authorList>
    </citation>
    <scope>NUCLEOTIDE SEQUENCE [LARGE SCALE GENOMIC DNA]</scope>
    <source>
        <strain evidence="3 4">DSM 45941</strain>
    </source>
</reference>
<dbReference type="InterPro" id="IPR042095">
    <property type="entry name" value="SUMF_sf"/>
</dbReference>